<comment type="caution">
    <text evidence="13">The sequence shown here is derived from an EMBL/GenBank/DDBJ whole genome shotgun (WGS) entry which is preliminary data.</text>
</comment>
<keyword evidence="7" id="KW-0630">Potassium</keyword>
<keyword evidence="4" id="KW-0633">Potassium transport</keyword>
<dbReference type="Proteomes" id="UP001479436">
    <property type="component" value="Unassembled WGS sequence"/>
</dbReference>
<evidence type="ECO:0000256" key="2">
    <source>
        <dbReference type="ARBA" id="ARBA00005766"/>
    </source>
</evidence>
<evidence type="ECO:0000256" key="11">
    <source>
        <dbReference type="ARBA" id="ARBA00023303"/>
    </source>
</evidence>
<sequence length="275" mass="30572">MNETDSIFTQVSTNFVNFPAIEWGPYFPVPIVATLHAARVAYDLRKALPKDGQMPWFQALFTFYTLSFGGTTTSAILLASPPGWLASNTVLPLYTLIYFAMFKSPFDFVFRFLSFLGPITELTLNVGDCISRTFAITNMGVEAVRLNSQGYVSNSYVGMLICGTLSGCGGGIFTDAFQLTQRNWAFRTPTVFTALGFDMKLCFSVASVYVLTTSPITWAKYLVLIGLDESWIPQLSGHEAKTVCWSMLLGTMLYRKFFASTSPILKAQKKVKKEQ</sequence>
<dbReference type="EMBL" id="JASJQH010000130">
    <property type="protein sequence ID" value="KAK9766722.1"/>
    <property type="molecule type" value="Genomic_DNA"/>
</dbReference>
<evidence type="ECO:0000256" key="6">
    <source>
        <dbReference type="ARBA" id="ARBA00022826"/>
    </source>
</evidence>
<feature type="transmembrane region" description="Helical" evidence="12">
    <location>
        <begin position="54"/>
        <end position="78"/>
    </location>
</feature>
<evidence type="ECO:0000313" key="14">
    <source>
        <dbReference type="Proteomes" id="UP001479436"/>
    </source>
</evidence>
<reference evidence="13 14" key="1">
    <citation type="submission" date="2023-04" db="EMBL/GenBank/DDBJ databases">
        <title>Genome of Basidiobolus ranarum AG-B5.</title>
        <authorList>
            <person name="Stajich J.E."/>
            <person name="Carter-House D."/>
            <person name="Gryganskyi A."/>
        </authorList>
    </citation>
    <scope>NUCLEOTIDE SEQUENCE [LARGE SCALE GENOMIC DNA]</scope>
    <source>
        <strain evidence="13 14">AG-B5</strain>
    </source>
</reference>
<evidence type="ECO:0000256" key="12">
    <source>
        <dbReference type="SAM" id="Phobius"/>
    </source>
</evidence>
<evidence type="ECO:0000256" key="7">
    <source>
        <dbReference type="ARBA" id="ARBA00022958"/>
    </source>
</evidence>
<keyword evidence="14" id="KW-1185">Reference proteome</keyword>
<accession>A0ABR2WYW4</accession>
<evidence type="ECO:0000256" key="4">
    <source>
        <dbReference type="ARBA" id="ARBA00022538"/>
    </source>
</evidence>
<evidence type="ECO:0000256" key="1">
    <source>
        <dbReference type="ARBA" id="ARBA00004127"/>
    </source>
</evidence>
<evidence type="ECO:0000313" key="13">
    <source>
        <dbReference type="EMBL" id="KAK9766722.1"/>
    </source>
</evidence>
<evidence type="ECO:0000256" key="10">
    <source>
        <dbReference type="ARBA" id="ARBA00023136"/>
    </source>
</evidence>
<keyword evidence="8 12" id="KW-1133">Transmembrane helix</keyword>
<gene>
    <name evidence="13" type="ORF">K7432_003991</name>
</gene>
<comment type="similarity">
    <text evidence="2">Belongs to the TMEM38 family.</text>
</comment>
<dbReference type="Pfam" id="PF05197">
    <property type="entry name" value="TRIC"/>
    <property type="match status" value="1"/>
</dbReference>
<keyword evidence="5 12" id="KW-0812">Transmembrane</keyword>
<keyword evidence="10 12" id="KW-0472">Membrane</keyword>
<evidence type="ECO:0000256" key="5">
    <source>
        <dbReference type="ARBA" id="ARBA00022692"/>
    </source>
</evidence>
<organism evidence="13 14">
    <name type="scientific">Basidiobolus ranarum</name>
    <dbReference type="NCBI Taxonomy" id="34480"/>
    <lineage>
        <taxon>Eukaryota</taxon>
        <taxon>Fungi</taxon>
        <taxon>Fungi incertae sedis</taxon>
        <taxon>Zoopagomycota</taxon>
        <taxon>Entomophthoromycotina</taxon>
        <taxon>Basidiobolomycetes</taxon>
        <taxon>Basidiobolales</taxon>
        <taxon>Basidiobolaceae</taxon>
        <taxon>Basidiobolus</taxon>
    </lineage>
</organism>
<keyword evidence="3" id="KW-0813">Transport</keyword>
<feature type="transmembrane region" description="Helical" evidence="12">
    <location>
        <begin position="84"/>
        <end position="102"/>
    </location>
</feature>
<keyword evidence="11" id="KW-0407">Ion channel</keyword>
<evidence type="ECO:0000256" key="3">
    <source>
        <dbReference type="ARBA" id="ARBA00022448"/>
    </source>
</evidence>
<evidence type="ECO:0000256" key="8">
    <source>
        <dbReference type="ARBA" id="ARBA00022989"/>
    </source>
</evidence>
<name>A0ABR2WYW4_9FUNG</name>
<evidence type="ECO:0000256" key="9">
    <source>
        <dbReference type="ARBA" id="ARBA00023065"/>
    </source>
</evidence>
<feature type="transmembrane region" description="Helical" evidence="12">
    <location>
        <begin position="23"/>
        <end position="42"/>
    </location>
</feature>
<dbReference type="PANTHER" id="PTHR12454:SF11">
    <property type="entry name" value="GH25683P"/>
    <property type="match status" value="1"/>
</dbReference>
<proteinExistence type="inferred from homology"/>
<comment type="subcellular location">
    <subcellularLocation>
        <location evidence="1">Endomembrane system</location>
        <topology evidence="1">Multi-pass membrane protein</topology>
    </subcellularLocation>
</comment>
<keyword evidence="6" id="KW-0631">Potassium channel</keyword>
<keyword evidence="9" id="KW-0406">Ion transport</keyword>
<dbReference type="PANTHER" id="PTHR12454">
    <property type="entry name" value="TRIMERIC INTRACELLULAR CATION CHANNEL"/>
    <property type="match status" value="1"/>
</dbReference>
<dbReference type="InterPro" id="IPR007866">
    <property type="entry name" value="TRIC_channel"/>
</dbReference>
<protein>
    <submittedName>
        <fullName evidence="13">Uncharacterized protein</fullName>
    </submittedName>
</protein>